<proteinExistence type="predicted"/>
<evidence type="ECO:0000313" key="1">
    <source>
        <dbReference type="EMBL" id="TPW32745.1"/>
    </source>
</evidence>
<dbReference type="OrthoDB" id="7192471at2"/>
<reference evidence="1 2" key="1">
    <citation type="submission" date="2019-06" db="EMBL/GenBank/DDBJ databases">
        <authorList>
            <person name="Li M."/>
        </authorList>
    </citation>
    <scope>NUCLEOTIDE SEQUENCE [LARGE SCALE GENOMIC DNA]</scope>
    <source>
        <strain evidence="1 2">BGMRC6574</strain>
    </source>
</reference>
<sequence length="243" mass="26573">MVKSGGFIVGIAAALDLPEPTISGAFRILRESGLMTSGARGVNAPDMTDLDAARMTIAMLVNERPAYSESGVRDFGQLICTDFRPASEDIDQVSEEIREDFDRSSREFTLADRGLSECHTLEQAVAELIRMYGDDRQCGYWVRSQIDLGERGTFDPNATIEVVAGSLSARISMQGNVYRYSDPLVDPNTWGEDESPEGIAGDMDAEDAHNLKLSRYSTAIRSVRSINTIQLLALAKVLREAAA</sequence>
<name>A0A506UHF0_9HYPH</name>
<dbReference type="AlphaFoldDB" id="A0A506UHF0"/>
<keyword evidence="2" id="KW-1185">Reference proteome</keyword>
<evidence type="ECO:0000313" key="2">
    <source>
        <dbReference type="Proteomes" id="UP000320314"/>
    </source>
</evidence>
<comment type="caution">
    <text evidence="1">The sequence shown here is derived from an EMBL/GenBank/DDBJ whole genome shotgun (WGS) entry which is preliminary data.</text>
</comment>
<dbReference type="EMBL" id="VHLH01000001">
    <property type="protein sequence ID" value="TPW32745.1"/>
    <property type="molecule type" value="Genomic_DNA"/>
</dbReference>
<accession>A0A506UHF0</accession>
<dbReference type="Proteomes" id="UP000320314">
    <property type="component" value="Unassembled WGS sequence"/>
</dbReference>
<dbReference type="RefSeq" id="WP_141165047.1">
    <property type="nucleotide sequence ID" value="NZ_VHLH01000001.1"/>
</dbReference>
<protein>
    <submittedName>
        <fullName evidence="1">Uncharacterized protein</fullName>
    </submittedName>
</protein>
<organism evidence="1 2">
    <name type="scientific">Pararhizobium mangrovi</name>
    <dbReference type="NCBI Taxonomy" id="2590452"/>
    <lineage>
        <taxon>Bacteria</taxon>
        <taxon>Pseudomonadati</taxon>
        <taxon>Pseudomonadota</taxon>
        <taxon>Alphaproteobacteria</taxon>
        <taxon>Hyphomicrobiales</taxon>
        <taxon>Rhizobiaceae</taxon>
        <taxon>Rhizobium/Agrobacterium group</taxon>
        <taxon>Pararhizobium</taxon>
    </lineage>
</organism>
<gene>
    <name evidence="1" type="ORF">FJU11_00525</name>
</gene>